<dbReference type="InterPro" id="IPR027417">
    <property type="entry name" value="P-loop_NTPase"/>
</dbReference>
<dbReference type="WBParaSite" id="ASIM_0000709701-mRNA-1">
    <property type="protein sequence ID" value="ASIM_0000709701-mRNA-1"/>
    <property type="gene ID" value="ASIM_0000709701"/>
</dbReference>
<dbReference type="AlphaFoldDB" id="A0A0M3JHI3"/>
<organism evidence="1">
    <name type="scientific">Anisakis simplex</name>
    <name type="common">Herring worm</name>
    <dbReference type="NCBI Taxonomy" id="6269"/>
    <lineage>
        <taxon>Eukaryota</taxon>
        <taxon>Metazoa</taxon>
        <taxon>Ecdysozoa</taxon>
        <taxon>Nematoda</taxon>
        <taxon>Chromadorea</taxon>
        <taxon>Rhabditida</taxon>
        <taxon>Spirurina</taxon>
        <taxon>Ascaridomorpha</taxon>
        <taxon>Ascaridoidea</taxon>
        <taxon>Anisakidae</taxon>
        <taxon>Anisakis</taxon>
        <taxon>Anisakis simplex complex</taxon>
    </lineage>
</organism>
<reference evidence="1" key="1">
    <citation type="submission" date="2017-02" db="UniProtKB">
        <authorList>
            <consortium name="WormBaseParasite"/>
        </authorList>
    </citation>
    <scope>IDENTIFICATION</scope>
</reference>
<sequence>LSTLAVERIELLEEGQDEVLCETKISSSARRRGVLGTIRRPLRVPKTSPFPRPFVIGLTGGIASGKSNAAKVLAKNGCQVGLMIDLQLKITTQTNLNCNLQSQFKFVFVHVKA</sequence>
<proteinExistence type="predicted"/>
<dbReference type="Gene3D" id="3.40.50.300">
    <property type="entry name" value="P-loop containing nucleotide triphosphate hydrolases"/>
    <property type="match status" value="1"/>
</dbReference>
<evidence type="ECO:0000313" key="1">
    <source>
        <dbReference type="WBParaSite" id="ASIM_0000709701-mRNA-1"/>
    </source>
</evidence>
<dbReference type="SUPFAM" id="SSF52540">
    <property type="entry name" value="P-loop containing nucleoside triphosphate hydrolases"/>
    <property type="match status" value="1"/>
</dbReference>
<name>A0A0M3JHI3_ANISI</name>
<accession>A0A0M3JHI3</accession>
<protein>
    <submittedName>
        <fullName evidence="1">Bifunctional coenzyme A synthase (inferred by orthology to a human protein)</fullName>
    </submittedName>
</protein>